<sequence length="125" mass="14625">MQLVTSLGDVGCTDEYYSVRDRQVQQTSQYSHSIIHDLCEDHVPCILVITRCEDDYPLGEWLEENKVRLLEKLQFHVKDAVAITTLKDNDSLNDYNESRKNLIAVIQKYALKDPWRATEFKQKYS</sequence>
<proteinExistence type="predicted"/>
<name>A0A816MCM6_9BILA</name>
<protein>
    <submittedName>
        <fullName evidence="1">Uncharacterized protein</fullName>
    </submittedName>
</protein>
<dbReference type="Proteomes" id="UP000663887">
    <property type="component" value="Unassembled WGS sequence"/>
</dbReference>
<evidence type="ECO:0000313" key="4">
    <source>
        <dbReference type="EMBL" id="CAF4109289.1"/>
    </source>
</evidence>
<evidence type="ECO:0000313" key="5">
    <source>
        <dbReference type="Proteomes" id="UP000663856"/>
    </source>
</evidence>
<gene>
    <name evidence="3" type="ORF">BYL167_LOCUS16407</name>
    <name evidence="4" type="ORF">GIL414_LOCUS17494</name>
    <name evidence="1" type="ORF">WKI299_LOCUS4031</name>
    <name evidence="2" type="ORF">XDN619_LOCUS14070</name>
</gene>
<comment type="caution">
    <text evidence="1">The sequence shown here is derived from an EMBL/GenBank/DDBJ whole genome shotgun (WGS) entry which is preliminary data.</text>
</comment>
<dbReference type="EMBL" id="CAJOBH010006270">
    <property type="protein sequence ID" value="CAF4050498.1"/>
    <property type="molecule type" value="Genomic_DNA"/>
</dbReference>
<dbReference type="Proteomes" id="UP000681720">
    <property type="component" value="Unassembled WGS sequence"/>
</dbReference>
<dbReference type="EMBL" id="CAJNRF010000886">
    <property type="protein sequence ID" value="CAF1986099.1"/>
    <property type="molecule type" value="Genomic_DNA"/>
</dbReference>
<dbReference type="AlphaFoldDB" id="A0A816MCM6"/>
<reference evidence="1" key="1">
    <citation type="submission" date="2021-02" db="EMBL/GenBank/DDBJ databases">
        <authorList>
            <person name="Nowell W R."/>
        </authorList>
    </citation>
    <scope>NUCLEOTIDE SEQUENCE</scope>
</reference>
<dbReference type="Proteomes" id="UP000663856">
    <property type="component" value="Unassembled WGS sequence"/>
</dbReference>
<evidence type="ECO:0000313" key="1">
    <source>
        <dbReference type="EMBL" id="CAF1986099.1"/>
    </source>
</evidence>
<evidence type="ECO:0000313" key="3">
    <source>
        <dbReference type="EMBL" id="CAF4050498.1"/>
    </source>
</evidence>
<dbReference type="EMBL" id="CAJNRG010005604">
    <property type="protein sequence ID" value="CAF2078477.1"/>
    <property type="molecule type" value="Genomic_DNA"/>
</dbReference>
<accession>A0A816MCM6</accession>
<dbReference type="EMBL" id="CAJOBJ010008330">
    <property type="protein sequence ID" value="CAF4109289.1"/>
    <property type="molecule type" value="Genomic_DNA"/>
</dbReference>
<dbReference type="Proteomes" id="UP000681967">
    <property type="component" value="Unassembled WGS sequence"/>
</dbReference>
<evidence type="ECO:0000313" key="2">
    <source>
        <dbReference type="EMBL" id="CAF2078477.1"/>
    </source>
</evidence>
<organism evidence="1 5">
    <name type="scientific">Rotaria magnacalcarata</name>
    <dbReference type="NCBI Taxonomy" id="392030"/>
    <lineage>
        <taxon>Eukaryota</taxon>
        <taxon>Metazoa</taxon>
        <taxon>Spiralia</taxon>
        <taxon>Gnathifera</taxon>
        <taxon>Rotifera</taxon>
        <taxon>Eurotatoria</taxon>
        <taxon>Bdelloidea</taxon>
        <taxon>Philodinida</taxon>
        <taxon>Philodinidae</taxon>
        <taxon>Rotaria</taxon>
    </lineage>
</organism>